<dbReference type="Gene3D" id="3.40.50.2000">
    <property type="entry name" value="Glycogen Phosphorylase B"/>
    <property type="match status" value="3"/>
</dbReference>
<dbReference type="AlphaFoldDB" id="A0AAP5AL23"/>
<evidence type="ECO:0000259" key="3">
    <source>
        <dbReference type="Pfam" id="PF13439"/>
    </source>
</evidence>
<dbReference type="Pfam" id="PF00534">
    <property type="entry name" value="Glycos_transf_1"/>
    <property type="match status" value="2"/>
</dbReference>
<name>A0AAP5AL23_9GAMM</name>
<sequence length="834" mass="91036">MRILLDLQGAQGESRLRGIGRYSMSLALAVARNRRAHDVHLLLNGAFPESIDHIRQTFDGLVPRAHIHVLHVPLPVFEREGGNELRNHQAEVIREAAIAAVNPDVVHVSSLFEGFGDNAVGSVNKYARVPTVVTLYDMIPLMNSKVYLDGNSRYSDFYHGKLANLARADALVAISDSSAAEAHEVAGFPAERIYNISAACDRVFRPLEAGDPLRSSVRSAFGLHGDFVLYTGGADRRKNLDRLIQAYAGLENGIRAGTQLVLAGHMPGPQVAELRRCAADAGLDEHDLIFTGYISDQELVGLYNECSLFVFPSWHEGFGLPVLEAMACGAPVIASDASSIREIATEASALFDPHSVDSMRERMEHFLASTDEAARLRQYSIERATVFSWAKVAENFVDACERVAALGVERTPPERALRQAIAQLGSIEGSAVSDLLAAADGLDRSCAADAQLLVDVTELADKDLRTGIQRVTRAVLAEWAKMPPRGFTLQLVRLDRSTGLYVCANQYAAKLLGEESEPDVPAVCHPGDVFLGLDLVGSAVRAGAEWFTYLRRNGVKVCFVVYDILPVRRPEWWPGGGGQHHEAWLREILNCSDQLICISRAVADDVRSWMQENDVHSKAVIDWFHLGADLDGSVPSKGMPDDAGQVLARLSSAPSFLMVGTIEPRKGHEAVLAAFDALWADGHDINLVIIGRKGWLVDALCQKMAEHERRGHQLFWFENASDEYLDTIYAASSCLIAASEGEGFGLPLIEAAQRGLPIIARDIPVFREVAGEHAHYFDGTGGSPISAAVTQWLELHASDAHPRSNELPWLTWGQSATQLKEVLLRPEAVINGAD</sequence>
<dbReference type="PANTHER" id="PTHR46401">
    <property type="entry name" value="GLYCOSYLTRANSFERASE WBBK-RELATED"/>
    <property type="match status" value="1"/>
</dbReference>
<organism evidence="4 5">
    <name type="scientific">Stenotrophomonas rhizophila</name>
    <dbReference type="NCBI Taxonomy" id="216778"/>
    <lineage>
        <taxon>Bacteria</taxon>
        <taxon>Pseudomonadati</taxon>
        <taxon>Pseudomonadota</taxon>
        <taxon>Gammaproteobacteria</taxon>
        <taxon>Lysobacterales</taxon>
        <taxon>Lysobacteraceae</taxon>
        <taxon>Stenotrophomonas</taxon>
    </lineage>
</organism>
<gene>
    <name evidence="4" type="ORF">QE424_003087</name>
</gene>
<dbReference type="GO" id="GO:0009103">
    <property type="term" value="P:lipopolysaccharide biosynthetic process"/>
    <property type="evidence" value="ECO:0007669"/>
    <property type="project" value="TreeGrafter"/>
</dbReference>
<evidence type="ECO:0000313" key="4">
    <source>
        <dbReference type="EMBL" id="MDQ1109928.1"/>
    </source>
</evidence>
<evidence type="ECO:0000256" key="1">
    <source>
        <dbReference type="ARBA" id="ARBA00022679"/>
    </source>
</evidence>
<dbReference type="InterPro" id="IPR001296">
    <property type="entry name" value="Glyco_trans_1"/>
</dbReference>
<accession>A0AAP5AL23</accession>
<dbReference type="RefSeq" id="WP_307107485.1">
    <property type="nucleotide sequence ID" value="NZ_JAUTAS010000001.1"/>
</dbReference>
<dbReference type="Proteomes" id="UP001226084">
    <property type="component" value="Unassembled WGS sequence"/>
</dbReference>
<dbReference type="Pfam" id="PF13439">
    <property type="entry name" value="Glyco_transf_4"/>
    <property type="match status" value="1"/>
</dbReference>
<dbReference type="EMBL" id="JAUTAS010000001">
    <property type="protein sequence ID" value="MDQ1109928.1"/>
    <property type="molecule type" value="Genomic_DNA"/>
</dbReference>
<dbReference type="InterPro" id="IPR028098">
    <property type="entry name" value="Glyco_trans_4-like_N"/>
</dbReference>
<evidence type="ECO:0000313" key="5">
    <source>
        <dbReference type="Proteomes" id="UP001226084"/>
    </source>
</evidence>
<proteinExistence type="predicted"/>
<dbReference type="PANTHER" id="PTHR46401:SF2">
    <property type="entry name" value="GLYCOSYLTRANSFERASE WBBK-RELATED"/>
    <property type="match status" value="1"/>
</dbReference>
<protein>
    <submittedName>
        <fullName evidence="4">Glycosyltransferase involved in cell wall biosynthesis</fullName>
    </submittedName>
</protein>
<feature type="domain" description="Glycosyltransferase subfamily 4-like N-terminal" evidence="3">
    <location>
        <begin position="18"/>
        <end position="196"/>
    </location>
</feature>
<feature type="domain" description="Glycosyl transferase family 1" evidence="2">
    <location>
        <begin position="654"/>
        <end position="774"/>
    </location>
</feature>
<feature type="domain" description="Glycosyl transferase family 1" evidence="2">
    <location>
        <begin position="226"/>
        <end position="382"/>
    </location>
</feature>
<dbReference type="SUPFAM" id="SSF53756">
    <property type="entry name" value="UDP-Glycosyltransferase/glycogen phosphorylase"/>
    <property type="match status" value="2"/>
</dbReference>
<evidence type="ECO:0000259" key="2">
    <source>
        <dbReference type="Pfam" id="PF00534"/>
    </source>
</evidence>
<comment type="caution">
    <text evidence="4">The sequence shown here is derived from an EMBL/GenBank/DDBJ whole genome shotgun (WGS) entry which is preliminary data.</text>
</comment>
<reference evidence="4" key="1">
    <citation type="submission" date="2023-07" db="EMBL/GenBank/DDBJ databases">
        <title>Functional and genomic diversity of the sorghum phyllosphere microbiome.</title>
        <authorList>
            <person name="Shade A."/>
        </authorList>
    </citation>
    <scope>NUCLEOTIDE SEQUENCE</scope>
    <source>
        <strain evidence="4">SORGH_AS_0457</strain>
    </source>
</reference>
<dbReference type="CDD" id="cd03809">
    <property type="entry name" value="GT4_MtfB-like"/>
    <property type="match status" value="2"/>
</dbReference>
<dbReference type="GO" id="GO:0016757">
    <property type="term" value="F:glycosyltransferase activity"/>
    <property type="evidence" value="ECO:0007669"/>
    <property type="project" value="InterPro"/>
</dbReference>
<keyword evidence="1" id="KW-0808">Transferase</keyword>